<feature type="transmembrane region" description="Helical" evidence="1">
    <location>
        <begin position="126"/>
        <end position="147"/>
    </location>
</feature>
<sequence>MGLKLENQVRDSEKDSKKWKSIFGVIFLGALGSGFWEYFLKDFCLKVLDLTVTAASYFFSGFADSLYGNIGNGVGGFLPIFTPVMIMIMMIVFPWVFTIKLYSVTKQMNVRTKKLDNDKILKKIRFYKIVTPLLSLLITLMYGHMLFESVYQYKTVHYIERTLEIIRPSVTPQDFLLLRSEYRQINSLEKFEAFYFKVSSVAKENSIELPKFSPLLIKSKA</sequence>
<protein>
    <submittedName>
        <fullName evidence="2">Uncharacterized protein</fullName>
    </submittedName>
</protein>
<evidence type="ECO:0000313" key="3">
    <source>
        <dbReference type="Proteomes" id="UP000057389"/>
    </source>
</evidence>
<organism evidence="2 3">
    <name type="scientific">Vibrio toranzoniae</name>
    <dbReference type="NCBI Taxonomy" id="1194427"/>
    <lineage>
        <taxon>Bacteria</taxon>
        <taxon>Pseudomonadati</taxon>
        <taxon>Pseudomonadota</taxon>
        <taxon>Gammaproteobacteria</taxon>
        <taxon>Vibrionales</taxon>
        <taxon>Vibrionaceae</taxon>
        <taxon>Vibrio</taxon>
    </lineage>
</organism>
<evidence type="ECO:0000256" key="1">
    <source>
        <dbReference type="SAM" id="Phobius"/>
    </source>
</evidence>
<dbReference type="AlphaFoldDB" id="A0A120DF87"/>
<feature type="transmembrane region" description="Helical" evidence="1">
    <location>
        <begin position="80"/>
        <end position="105"/>
    </location>
</feature>
<keyword evidence="1" id="KW-0472">Membrane</keyword>
<keyword evidence="1" id="KW-1133">Transmembrane helix</keyword>
<feature type="transmembrane region" description="Helical" evidence="1">
    <location>
        <begin position="21"/>
        <end position="39"/>
    </location>
</feature>
<keyword evidence="1" id="KW-0812">Transmembrane</keyword>
<evidence type="ECO:0000313" key="2">
    <source>
        <dbReference type="EMBL" id="KWT98907.1"/>
    </source>
</evidence>
<keyword evidence="3" id="KW-1185">Reference proteome</keyword>
<name>A0A120DF87_9VIBR</name>
<reference evidence="2 3" key="1">
    <citation type="submission" date="2015-11" db="EMBL/GenBank/DDBJ databases">
        <title>Draft WGS of Vibrio toranzoniae.</title>
        <authorList>
            <person name="Lasa A."/>
            <person name="Romalde J.L."/>
        </authorList>
    </citation>
    <scope>NUCLEOTIDE SEQUENCE [LARGE SCALE GENOMIC DNA]</scope>
    <source>
        <strain evidence="2 3">Vb 10.8</strain>
    </source>
</reference>
<proteinExistence type="predicted"/>
<comment type="caution">
    <text evidence="2">The sequence shown here is derived from an EMBL/GenBank/DDBJ whole genome shotgun (WGS) entry which is preliminary data.</text>
</comment>
<dbReference type="Proteomes" id="UP000057389">
    <property type="component" value="Unassembled WGS sequence"/>
</dbReference>
<dbReference type="EMBL" id="LMXU01000050">
    <property type="protein sequence ID" value="KWT98907.1"/>
    <property type="molecule type" value="Genomic_DNA"/>
</dbReference>
<gene>
    <name evidence="2" type="ORF">APQ14_19650</name>
</gene>
<accession>A0A120DF87</accession>